<dbReference type="EMBL" id="JYDH01000004">
    <property type="protein sequence ID" value="KRY42225.1"/>
    <property type="molecule type" value="Genomic_DNA"/>
</dbReference>
<reference evidence="1 2" key="1">
    <citation type="submission" date="2015-01" db="EMBL/GenBank/DDBJ databases">
        <title>Evolution of Trichinella species and genotypes.</title>
        <authorList>
            <person name="Korhonen P.K."/>
            <person name="Edoardo P."/>
            <person name="Giuseppe L.R."/>
            <person name="Gasser R.B."/>
        </authorList>
    </citation>
    <scope>NUCLEOTIDE SEQUENCE [LARGE SCALE GENOMIC DNA]</scope>
    <source>
        <strain evidence="1">ISS3</strain>
    </source>
</reference>
<accession>A0A0V1BZ85</accession>
<evidence type="ECO:0000313" key="2">
    <source>
        <dbReference type="Proteomes" id="UP000054776"/>
    </source>
</evidence>
<dbReference type="AlphaFoldDB" id="A0A0V1BZ85"/>
<gene>
    <name evidence="1" type="ORF">T01_15251</name>
</gene>
<name>A0A0V1BZ85_TRISP</name>
<keyword evidence="2" id="KW-1185">Reference proteome</keyword>
<dbReference type="InParanoid" id="A0A0V1BZ85"/>
<evidence type="ECO:0000313" key="1">
    <source>
        <dbReference type="EMBL" id="KRY42225.1"/>
    </source>
</evidence>
<dbReference type="OrthoDB" id="5929864at2759"/>
<dbReference type="Proteomes" id="UP000054776">
    <property type="component" value="Unassembled WGS sequence"/>
</dbReference>
<proteinExistence type="predicted"/>
<organism evidence="1 2">
    <name type="scientific">Trichinella spiralis</name>
    <name type="common">Trichina worm</name>
    <dbReference type="NCBI Taxonomy" id="6334"/>
    <lineage>
        <taxon>Eukaryota</taxon>
        <taxon>Metazoa</taxon>
        <taxon>Ecdysozoa</taxon>
        <taxon>Nematoda</taxon>
        <taxon>Enoplea</taxon>
        <taxon>Dorylaimia</taxon>
        <taxon>Trichinellida</taxon>
        <taxon>Trichinellidae</taxon>
        <taxon>Trichinella</taxon>
    </lineage>
</organism>
<comment type="caution">
    <text evidence="1">The sequence shown here is derived from an EMBL/GenBank/DDBJ whole genome shotgun (WGS) entry which is preliminary data.</text>
</comment>
<protein>
    <submittedName>
        <fullName evidence="1">Uncharacterized protein</fullName>
    </submittedName>
</protein>
<sequence length="166" mass="18268">MLHRTLPTEPSTIGVSISGYRMTTTGKVQSVLLTLDVRSSQGEAWQSLLMCLPHVQHALRSFFFRRRRCWEGALFAATGMSVISSSFNCRTTSASSSATSFRVITVATAASVTSTAGCRSSLSATAFTEDTLALSVVSSLHQQYSFLSWMTTTRDKVRREKERLRA</sequence>